<evidence type="ECO:0000313" key="2">
    <source>
        <dbReference type="Proteomes" id="UP000314294"/>
    </source>
</evidence>
<sequence>MGRFKKSELVAVQHVDSSADSIPTGADFPSCFNNPSPTCDLIDRNSGNNSPRPSVLSPAFPLGSHLRPVAFSGAYCGAWRSDTTQDPPQTVRLEIPCSLPLPSPWARCQTVPIDVNAGNHKVYPQTPGRPPPAARRFTGASHSPLNTFEAREIISAI</sequence>
<organism evidence="1 2">
    <name type="scientific">Liparis tanakae</name>
    <name type="common">Tanaka's snailfish</name>
    <dbReference type="NCBI Taxonomy" id="230148"/>
    <lineage>
        <taxon>Eukaryota</taxon>
        <taxon>Metazoa</taxon>
        <taxon>Chordata</taxon>
        <taxon>Craniata</taxon>
        <taxon>Vertebrata</taxon>
        <taxon>Euteleostomi</taxon>
        <taxon>Actinopterygii</taxon>
        <taxon>Neopterygii</taxon>
        <taxon>Teleostei</taxon>
        <taxon>Neoteleostei</taxon>
        <taxon>Acanthomorphata</taxon>
        <taxon>Eupercaria</taxon>
        <taxon>Perciformes</taxon>
        <taxon>Cottioidei</taxon>
        <taxon>Cottales</taxon>
        <taxon>Liparidae</taxon>
        <taxon>Liparis</taxon>
    </lineage>
</organism>
<proteinExistence type="predicted"/>
<dbReference type="EMBL" id="SRLO01000250">
    <property type="protein sequence ID" value="TNN64561.1"/>
    <property type="molecule type" value="Genomic_DNA"/>
</dbReference>
<protein>
    <submittedName>
        <fullName evidence="1">Uncharacterized protein</fullName>
    </submittedName>
</protein>
<gene>
    <name evidence="1" type="ORF">EYF80_025188</name>
</gene>
<comment type="caution">
    <text evidence="1">The sequence shown here is derived from an EMBL/GenBank/DDBJ whole genome shotgun (WGS) entry which is preliminary data.</text>
</comment>
<name>A0A4Z2HG26_9TELE</name>
<dbReference type="Proteomes" id="UP000314294">
    <property type="component" value="Unassembled WGS sequence"/>
</dbReference>
<reference evidence="1 2" key="1">
    <citation type="submission" date="2019-03" db="EMBL/GenBank/DDBJ databases">
        <title>First draft genome of Liparis tanakae, snailfish: a comprehensive survey of snailfish specific genes.</title>
        <authorList>
            <person name="Kim W."/>
            <person name="Song I."/>
            <person name="Jeong J.-H."/>
            <person name="Kim D."/>
            <person name="Kim S."/>
            <person name="Ryu S."/>
            <person name="Song J.Y."/>
            <person name="Lee S.K."/>
        </authorList>
    </citation>
    <scope>NUCLEOTIDE SEQUENCE [LARGE SCALE GENOMIC DNA]</scope>
    <source>
        <tissue evidence="1">Muscle</tissue>
    </source>
</reference>
<keyword evidence="2" id="KW-1185">Reference proteome</keyword>
<evidence type="ECO:0000313" key="1">
    <source>
        <dbReference type="EMBL" id="TNN64561.1"/>
    </source>
</evidence>
<dbReference type="AlphaFoldDB" id="A0A4Z2HG26"/>
<accession>A0A4Z2HG26</accession>